<dbReference type="Pfam" id="PF00078">
    <property type="entry name" value="RVT_1"/>
    <property type="match status" value="1"/>
</dbReference>
<dbReference type="InterPro" id="IPR003615">
    <property type="entry name" value="HNH_nuc"/>
</dbReference>
<dbReference type="GO" id="GO:0003964">
    <property type="term" value="F:RNA-directed DNA polymerase activity"/>
    <property type="evidence" value="ECO:0007669"/>
    <property type="project" value="UniProtKB-KW"/>
</dbReference>
<feature type="domain" description="Reverse transcriptase" evidence="1">
    <location>
        <begin position="232"/>
        <end position="527"/>
    </location>
</feature>
<dbReference type="Pfam" id="PF01348">
    <property type="entry name" value="Intron_maturas2"/>
    <property type="match status" value="1"/>
</dbReference>
<dbReference type="InterPro" id="IPR024937">
    <property type="entry name" value="Domain_X"/>
</dbReference>
<dbReference type="PANTHER" id="PTHR34047:SF8">
    <property type="entry name" value="PROTEIN YKFC"/>
    <property type="match status" value="1"/>
</dbReference>
<dbReference type="InterPro" id="IPR043502">
    <property type="entry name" value="DNA/RNA_pol_sf"/>
</dbReference>
<geneLocation type="mitochondrion" evidence="2"/>
<proteinExistence type="predicted"/>
<dbReference type="AlphaFoldDB" id="B0I1N8"/>
<keyword evidence="2" id="KW-0548">Nucleotidyltransferase</keyword>
<evidence type="ECO:0000313" key="2">
    <source>
        <dbReference type="EMBL" id="BAG06162.1"/>
    </source>
</evidence>
<dbReference type="PANTHER" id="PTHR34047">
    <property type="entry name" value="NUCLEAR INTRON MATURASE 1, MITOCHONDRIAL-RELATED"/>
    <property type="match status" value="1"/>
</dbReference>
<dbReference type="GO" id="GO:0005739">
    <property type="term" value="C:mitochondrion"/>
    <property type="evidence" value="ECO:0007669"/>
    <property type="project" value="UniProtKB-ARBA"/>
</dbReference>
<dbReference type="GO" id="GO:0006397">
    <property type="term" value="P:mRNA processing"/>
    <property type="evidence" value="ECO:0007669"/>
    <property type="project" value="InterPro"/>
</dbReference>
<sequence length="796" mass="91444">MRVNSLSLKKVTSLPGVAVNQGCGKASGDSRLRLNLGIPRQPETILDMVTLRNLIRLAGTSLSYWSPQIYDHVVKWSESCVQGSDQDNTNTALQKEVFIAQEPTSRRLKSRKNLRTTGFNLCFNKGKRSVHSTSCMKEGTQVDTPLSLPRRTSSEKIHSINLDEWVMATELKREVEKCKNKDGRYGNLIQIIGSLSTIKLAYLMIKNNRGISAKGVDDSSLDGISLRTLQAMSNDTLSGRIKFSPVRRVYIKKEGKTDLRPLGISSPRQKIIQKSIEMVLTSIFEEIFLDCSHGSRIGRSCHTALKNLQLKVGNVSTYSWVVEGDIKGCFDNIPHSQIMKRIKQKVDCLPTINLVKKILDAGYILDEDLKKFGRKNAQVFKPDVGTTQGIILSPLFSNIVLHELDKFIEVILKEEFSKGKKRKANLEYRKLRYQIKKEDNLKKRRKLIEDCKSVPSKSIEDPDFKRLFYVRYVDDWVILVSGSLSDSRLIRDRVSRKLRELGLELNMEKTKITSLRKGKCRFLGIDFFIRKNTNQHYKPVSLVKKNTNISIRQRFTPRLIFEAPILELLTKLQNKGFLKRSSKGDFFPIGKSNCIPLTHPQILNYFNSRIRGILNYFSCVHNRNELWSIVRFLNYSCALTLARKFKLKSLAKTFKRFGKNLEFVNDRGKRYHIYRPDNLRMLPLNRRFKASQFVDIDQLLNTSWTSSMTLSQFDESCAICGTHDNIEIHHIKSIKKVRVKTRTYAQWTGGFIRKSIPLCRYHHKNLHAGTLSADEALKVSSYRGRKLMKANLIRSH</sequence>
<reference evidence="2" key="1">
    <citation type="journal article" date="2008" name="Curr. Genet.">
        <title>Recurrent invasion of mitochondrial group II introns in specimens of Pylaiella littoralis (brown alga), collected worldwide.</title>
        <authorList>
            <person name="Ikuta K."/>
            <person name="Kawai H."/>
            <person name="Muller D.G."/>
            <person name="Ohama T."/>
        </authorList>
    </citation>
    <scope>NUCLEOTIDE SEQUENCE</scope>
</reference>
<protein>
    <submittedName>
        <fullName evidence="2">Reverse transcriptase homolog</fullName>
    </submittedName>
</protein>
<evidence type="ECO:0000259" key="1">
    <source>
        <dbReference type="PROSITE" id="PS50878"/>
    </source>
</evidence>
<organism evidence="2">
    <name type="scientific">Pylaiella littoralis</name>
    <name type="common">Seaweed</name>
    <name type="synonym">Conferva littoralis</name>
    <dbReference type="NCBI Taxonomy" id="2885"/>
    <lineage>
        <taxon>Eukaryota</taxon>
        <taxon>Sar</taxon>
        <taxon>Stramenopiles</taxon>
        <taxon>Ochrophyta</taxon>
        <taxon>PX clade</taxon>
        <taxon>Phaeophyceae</taxon>
        <taxon>Ectocarpales</taxon>
        <taxon>Acinetosporaceae</taxon>
        <taxon>Pylaiella</taxon>
    </lineage>
</organism>
<dbReference type="InterPro" id="IPR051083">
    <property type="entry name" value="GrpII_Intron_Splice-Mob/Def"/>
</dbReference>
<keyword evidence="2" id="KW-0695">RNA-directed DNA polymerase</keyword>
<keyword evidence="2" id="KW-0808">Transferase</keyword>
<dbReference type="SUPFAM" id="SSF56672">
    <property type="entry name" value="DNA/RNA polymerases"/>
    <property type="match status" value="1"/>
</dbReference>
<dbReference type="InterPro" id="IPR000477">
    <property type="entry name" value="RT_dom"/>
</dbReference>
<name>B0I1N8_PYLLI</name>
<accession>B0I1N8</accession>
<gene>
    <name evidence="2" type="primary">orf796</name>
</gene>
<keyword evidence="2" id="KW-0496">Mitochondrion</keyword>
<dbReference type="EMBL" id="AB281608">
    <property type="protein sequence ID" value="BAG06162.1"/>
    <property type="molecule type" value="Genomic_DNA"/>
</dbReference>
<dbReference type="CDD" id="cd01651">
    <property type="entry name" value="RT_G2_intron"/>
    <property type="match status" value="1"/>
</dbReference>
<dbReference type="PROSITE" id="PS50878">
    <property type="entry name" value="RT_POL"/>
    <property type="match status" value="1"/>
</dbReference>
<dbReference type="CDD" id="cd00085">
    <property type="entry name" value="HNHc"/>
    <property type="match status" value="1"/>
</dbReference>